<sequence>MHASFRKNTTQYLSVTRLIAYLIFILFLNGCATFKMQETDEIKDSKSTSKTPVHTFFLAGGYGDYTITENKTAATLLKKQLASADKNTTLLFTGDNISATTKNWNTDKELIQEQIALTENFKGNTIFMPGVNEWKSYNTRDVEKVEEYLDSVDSDALKFFPKNACPIEHIIINDDLDLILIDSKWFTGNWSRLENINKKCTDINTRMRFAEELEGYINDGQGKNIVIAMHQPIFSNGEFAGKKSFKSHMTPAPIVGTVVNTVLDLGAFSSDLLNARPYEYLRILVSSLAKASDRITVVSGHEESLQYLTGGGIHQVISGSLSQKSATKLSKDNLSSIGGTLDFEGKFTYGKKGFAKLVYYEDGSSEVTFVTEDDDEKNISILPSLQKDTTSVTFSKNQAKTIKTSIIKDTDAINKSDFYTFLWGQRYRSYFGTPVTAKIAQLDTLYGGLKVLKEGGGHQSFSVRLADKNGKEYNMRSLRKNALKYLKFKIKGVAYNENDYKNTLTEETISDFFTTAHPYMQLVINPLAKSIGLNHSSPELFYIPKQETLGDLNNEFGDELYFIEERPSDEQLNHKGYRREIDESGEITDFESTTDMLEKIKSDESYSVDQRAYIRARIFDMLIGDWDRHEDQWRWVEYETNDGKKEFQPVPRDRDNAFPKFDGKALKIIKLFAADSRMWQNYDADIQDVKWLNNNGNSLDRAILTKYDAKTWEEEAKFIQENLTEAKIDAAFNNLPKEVKDSTAVEIKDNLKLRLMTIRQDAKAYSKYLDKMVSLHGTEKDDKFEITRLPNGETKVVIKRILSDKENPIIFERTFNKKDTKELWLYGLGDDDVFEVTGDANKSIFIRFIGGYGDDKFNIQNKKNLKVYDWKHETSVFEGEQPKKQLTNLYDTNMYHWRYFEENSNMLIPNIGFRTDDGLYIGATNIYTNKGFNRNGFRQKHKIVANYYFGFKALELGYYGVFANIFPKWNFEISAYHSTDRFSNNFFGIGNETINLDDDLDKDFNRVRIEKTRFDAGIAYHTLKIKGVYESFEVIEQNNRYLNSDNFQPELFDNQRYLGIETEAYYDNDDAKDFPSRSIMFGLNAGYKANMQINDNQFGYLKFKTGISHKLISSGDLVLSTKAEVSTTFGDTYFFYNMPSIGGNNGLRGFRDERFTGKTYFYETTDLRFRIKKYMTPVAPINVGAYGSFDYGRVWNKNESSNVWHTSQGVGVWASAYNFLTLNVGYFNSVEGNIVQFKFGFDF</sequence>
<keyword evidence="1" id="KW-0812">Transmembrane</keyword>
<dbReference type="Gene3D" id="3.60.21.10">
    <property type="match status" value="1"/>
</dbReference>
<dbReference type="eggNOG" id="COG4775">
    <property type="taxonomic scope" value="Bacteria"/>
</dbReference>
<dbReference type="eggNOG" id="COG1409">
    <property type="taxonomic scope" value="Bacteria"/>
</dbReference>
<dbReference type="PANTHER" id="PTHR34597:SF3">
    <property type="entry name" value="OUTER MEMBRANE TRANSPORTER CDIB"/>
    <property type="match status" value="1"/>
</dbReference>
<dbReference type="GO" id="GO:0046819">
    <property type="term" value="P:protein secretion by the type V secretion system"/>
    <property type="evidence" value="ECO:0007669"/>
    <property type="project" value="TreeGrafter"/>
</dbReference>
<protein>
    <recommendedName>
        <fullName evidence="4">Metallophosphoesterase</fullName>
    </recommendedName>
</protein>
<dbReference type="RefSeq" id="WP_013549812.1">
    <property type="nucleotide sequence ID" value="NC_014934.1"/>
</dbReference>
<dbReference type="InterPro" id="IPR051544">
    <property type="entry name" value="TPS_OM_transporter"/>
</dbReference>
<dbReference type="EMBL" id="CP002453">
    <property type="protein sequence ID" value="ADV48325.1"/>
    <property type="molecule type" value="Genomic_DNA"/>
</dbReference>
<dbReference type="HOGENOM" id="CLU_007496_0_0_10"/>
<dbReference type="Proteomes" id="UP000008634">
    <property type="component" value="Chromosome"/>
</dbReference>
<dbReference type="AlphaFoldDB" id="E6X514"/>
<accession>E6X514</accession>
<evidence type="ECO:0000313" key="2">
    <source>
        <dbReference type="EMBL" id="ADV48325.1"/>
    </source>
</evidence>
<keyword evidence="3" id="KW-1185">Reference proteome</keyword>
<evidence type="ECO:0008006" key="4">
    <source>
        <dbReference type="Google" id="ProtNLM"/>
    </source>
</evidence>
<keyword evidence="1" id="KW-0472">Membrane</keyword>
<evidence type="ECO:0000313" key="3">
    <source>
        <dbReference type="Proteomes" id="UP000008634"/>
    </source>
</evidence>
<dbReference type="SUPFAM" id="SSF56300">
    <property type="entry name" value="Metallo-dependent phosphatases"/>
    <property type="match status" value="1"/>
</dbReference>
<evidence type="ECO:0000256" key="1">
    <source>
        <dbReference type="SAM" id="Phobius"/>
    </source>
</evidence>
<organism evidence="2 3">
    <name type="scientific">Cellulophaga algicola (strain DSM 14237 / IC166 / ACAM 630)</name>
    <dbReference type="NCBI Taxonomy" id="688270"/>
    <lineage>
        <taxon>Bacteria</taxon>
        <taxon>Pseudomonadati</taxon>
        <taxon>Bacteroidota</taxon>
        <taxon>Flavobacteriia</taxon>
        <taxon>Flavobacteriales</taxon>
        <taxon>Flavobacteriaceae</taxon>
        <taxon>Cellulophaga</taxon>
    </lineage>
</organism>
<reference evidence="2 3" key="1">
    <citation type="journal article" date="2010" name="Stand. Genomic Sci.">
        <title>Complete genome sequence of Cellulophaga algicola type strain (IC166).</title>
        <authorList>
            <person name="Abt B."/>
            <person name="Lu M."/>
            <person name="Misra M."/>
            <person name="Han C."/>
            <person name="Nolan M."/>
            <person name="Lucas S."/>
            <person name="Hammon N."/>
            <person name="Deshpande S."/>
            <person name="Cheng J.F."/>
            <person name="Tapia R."/>
            <person name="Goodwin L."/>
            <person name="Pitluck S."/>
            <person name="Liolios K."/>
            <person name="Pagani I."/>
            <person name="Ivanova N."/>
            <person name="Mavromatis K."/>
            <person name="Ovchinikova G."/>
            <person name="Pati A."/>
            <person name="Chen A."/>
            <person name="Palaniappan K."/>
            <person name="Land M."/>
            <person name="Hauser L."/>
            <person name="Chang Y.J."/>
            <person name="Jeffries C.D."/>
            <person name="Detter J.C."/>
            <person name="Brambilla E."/>
            <person name="Rohde M."/>
            <person name="Tindall B.J."/>
            <person name="Goker M."/>
            <person name="Woyke T."/>
            <person name="Bristow J."/>
            <person name="Eisen J.A."/>
            <person name="Markowitz V."/>
            <person name="Hugenholtz P."/>
            <person name="Kyrpides N.C."/>
            <person name="Klenk H.P."/>
            <person name="Lapidus A."/>
        </authorList>
    </citation>
    <scope>NUCLEOTIDE SEQUENCE [LARGE SCALE GENOMIC DNA]</scope>
    <source>
        <strain evidence="3">DSM 14237 / IC166 / ACAM 630</strain>
    </source>
</reference>
<dbReference type="InterPro" id="IPR029052">
    <property type="entry name" value="Metallo-depent_PP-like"/>
</dbReference>
<gene>
    <name evidence="2" type="ordered locus">Celal_1000</name>
</gene>
<name>E6X514_CELAD</name>
<dbReference type="GO" id="GO:0098046">
    <property type="term" value="C:type V protein secretion system complex"/>
    <property type="evidence" value="ECO:0007669"/>
    <property type="project" value="TreeGrafter"/>
</dbReference>
<dbReference type="KEGG" id="cao:Celal_1000"/>
<keyword evidence="1" id="KW-1133">Transmembrane helix</keyword>
<dbReference type="STRING" id="688270.Celal_1000"/>
<feature type="transmembrane region" description="Helical" evidence="1">
    <location>
        <begin position="12"/>
        <end position="30"/>
    </location>
</feature>
<proteinExistence type="predicted"/>
<dbReference type="GO" id="GO:0008320">
    <property type="term" value="F:protein transmembrane transporter activity"/>
    <property type="evidence" value="ECO:0007669"/>
    <property type="project" value="TreeGrafter"/>
</dbReference>
<dbReference type="PANTHER" id="PTHR34597">
    <property type="entry name" value="SLR1661 PROTEIN"/>
    <property type="match status" value="1"/>
</dbReference>